<evidence type="ECO:0000259" key="5">
    <source>
        <dbReference type="PROSITE" id="PS51462"/>
    </source>
</evidence>
<dbReference type="InterPro" id="IPR000086">
    <property type="entry name" value="NUDIX_hydrolase_dom"/>
</dbReference>
<evidence type="ECO:0000256" key="2">
    <source>
        <dbReference type="ARBA" id="ARBA00005582"/>
    </source>
</evidence>
<dbReference type="RefSeq" id="WP_167477349.1">
    <property type="nucleotide sequence ID" value="NZ_CP046172.1"/>
</dbReference>
<evidence type="ECO:0000313" key="7">
    <source>
        <dbReference type="Proteomes" id="UP000503540"/>
    </source>
</evidence>
<dbReference type="Gene3D" id="3.90.79.10">
    <property type="entry name" value="Nucleoside Triphosphate Pyrophosphohydrolase"/>
    <property type="match status" value="1"/>
</dbReference>
<dbReference type="GO" id="GO:0016787">
    <property type="term" value="F:hydrolase activity"/>
    <property type="evidence" value="ECO:0007669"/>
    <property type="project" value="UniProtKB-KW"/>
</dbReference>
<accession>A0A6G9YPH6</accession>
<dbReference type="CDD" id="cd02883">
    <property type="entry name" value="NUDIX_Hydrolase"/>
    <property type="match status" value="1"/>
</dbReference>
<dbReference type="InterPro" id="IPR020476">
    <property type="entry name" value="Nudix_hydrolase"/>
</dbReference>
<dbReference type="InterPro" id="IPR020084">
    <property type="entry name" value="NUDIX_hydrolase_CS"/>
</dbReference>
<gene>
    <name evidence="6" type="ORF">F5544_36000</name>
</gene>
<dbReference type="KEGG" id="nah:F5544_36000"/>
<dbReference type="AlphaFoldDB" id="A0A6G9YPH6"/>
<dbReference type="PROSITE" id="PS00893">
    <property type="entry name" value="NUDIX_BOX"/>
    <property type="match status" value="1"/>
</dbReference>
<feature type="domain" description="Nudix hydrolase" evidence="5">
    <location>
        <begin position="25"/>
        <end position="158"/>
    </location>
</feature>
<dbReference type="PRINTS" id="PR00502">
    <property type="entry name" value="NUDIXFAMILY"/>
</dbReference>
<dbReference type="PROSITE" id="PS51462">
    <property type="entry name" value="NUDIX"/>
    <property type="match status" value="1"/>
</dbReference>
<evidence type="ECO:0000256" key="4">
    <source>
        <dbReference type="RuleBase" id="RU003476"/>
    </source>
</evidence>
<protein>
    <submittedName>
        <fullName evidence="6">NUDIX domain-containing protein</fullName>
    </submittedName>
</protein>
<dbReference type="Pfam" id="PF00293">
    <property type="entry name" value="NUDIX"/>
    <property type="match status" value="1"/>
</dbReference>
<keyword evidence="3 4" id="KW-0378">Hydrolase</keyword>
<dbReference type="PANTHER" id="PTHR43046">
    <property type="entry name" value="GDP-MANNOSE MANNOSYL HYDROLASE"/>
    <property type="match status" value="1"/>
</dbReference>
<organism evidence="6 7">
    <name type="scientific">Nocardia arthritidis</name>
    <dbReference type="NCBI Taxonomy" id="228602"/>
    <lineage>
        <taxon>Bacteria</taxon>
        <taxon>Bacillati</taxon>
        <taxon>Actinomycetota</taxon>
        <taxon>Actinomycetes</taxon>
        <taxon>Mycobacteriales</taxon>
        <taxon>Nocardiaceae</taxon>
        <taxon>Nocardia</taxon>
    </lineage>
</organism>
<keyword evidence="7" id="KW-1185">Reference proteome</keyword>
<evidence type="ECO:0000256" key="1">
    <source>
        <dbReference type="ARBA" id="ARBA00001946"/>
    </source>
</evidence>
<dbReference type="Proteomes" id="UP000503540">
    <property type="component" value="Chromosome"/>
</dbReference>
<evidence type="ECO:0000313" key="6">
    <source>
        <dbReference type="EMBL" id="QIS15030.1"/>
    </source>
</evidence>
<name>A0A6G9YPH6_9NOCA</name>
<proteinExistence type="inferred from homology"/>
<sequence>MADSVHYLCRDINGEVHIVHRSDIVRRTSVYALLYDAKGVLLVRDSARIEEQWDLPGGGVEPGEDLIDALTREVREETGLHITGQPIELCQFIEYFFDVESGTGWESTRHYFRAAATGTLEPDGNDDDVVAARYIPPPLPAHDLTPVARKIIALAAIDEGPSR</sequence>
<evidence type="ECO:0000256" key="3">
    <source>
        <dbReference type="ARBA" id="ARBA00022801"/>
    </source>
</evidence>
<comment type="cofactor">
    <cofactor evidence="1">
        <name>Mg(2+)</name>
        <dbReference type="ChEBI" id="CHEBI:18420"/>
    </cofactor>
</comment>
<comment type="similarity">
    <text evidence="2 4">Belongs to the Nudix hydrolase family.</text>
</comment>
<reference evidence="6 7" key="1">
    <citation type="journal article" date="2019" name="ACS Chem. Biol.">
        <title>Identification and Mobilization of a Cryptic Antibiotic Biosynthesis Gene Locus from a Human-Pathogenic Nocardia Isolate.</title>
        <authorList>
            <person name="Herisse M."/>
            <person name="Ishida K."/>
            <person name="Porter J.L."/>
            <person name="Howden B."/>
            <person name="Hertweck C."/>
            <person name="Stinear T.P."/>
            <person name="Pidot S.J."/>
        </authorList>
    </citation>
    <scope>NUCLEOTIDE SEQUENCE [LARGE SCALE GENOMIC DNA]</scope>
    <source>
        <strain evidence="6 7">AUSMDU00012717</strain>
    </source>
</reference>
<dbReference type="PANTHER" id="PTHR43046:SF14">
    <property type="entry name" value="MUTT_NUDIX FAMILY PROTEIN"/>
    <property type="match status" value="1"/>
</dbReference>
<dbReference type="InterPro" id="IPR015797">
    <property type="entry name" value="NUDIX_hydrolase-like_dom_sf"/>
</dbReference>
<dbReference type="EMBL" id="CP046172">
    <property type="protein sequence ID" value="QIS15030.1"/>
    <property type="molecule type" value="Genomic_DNA"/>
</dbReference>
<dbReference type="SUPFAM" id="SSF55811">
    <property type="entry name" value="Nudix"/>
    <property type="match status" value="1"/>
</dbReference>